<dbReference type="Proteomes" id="UP001054820">
    <property type="component" value="Chromosome"/>
</dbReference>
<dbReference type="EMBL" id="AP024202">
    <property type="protein sequence ID" value="BCN93701.1"/>
    <property type="molecule type" value="Genomic_DNA"/>
</dbReference>
<name>A0ABM7ME59_9GAMM</name>
<protein>
    <recommendedName>
        <fullName evidence="3">Tryptophan synthase subunit beta like protein</fullName>
    </recommendedName>
</protein>
<evidence type="ECO:0008006" key="3">
    <source>
        <dbReference type="Google" id="ProtNLM"/>
    </source>
</evidence>
<proteinExistence type="predicted"/>
<organism evidence="1 2">
    <name type="scientific">Thiomicrorhabdus immobilis</name>
    <dbReference type="NCBI Taxonomy" id="2791037"/>
    <lineage>
        <taxon>Bacteria</taxon>
        <taxon>Pseudomonadati</taxon>
        <taxon>Pseudomonadota</taxon>
        <taxon>Gammaproteobacteria</taxon>
        <taxon>Thiotrichales</taxon>
        <taxon>Piscirickettsiaceae</taxon>
        <taxon>Thiomicrorhabdus</taxon>
    </lineage>
</organism>
<keyword evidence="2" id="KW-1185">Reference proteome</keyword>
<evidence type="ECO:0000313" key="1">
    <source>
        <dbReference type="EMBL" id="BCN93701.1"/>
    </source>
</evidence>
<accession>A0ABM7ME59</accession>
<dbReference type="RefSeq" id="WP_237261017.1">
    <property type="nucleotide sequence ID" value="NZ_AP024202.1"/>
</dbReference>
<evidence type="ECO:0000313" key="2">
    <source>
        <dbReference type="Proteomes" id="UP001054820"/>
    </source>
</evidence>
<sequence length="115" mass="13309">MYVKRSADGEIVSLSLEQTNGFNESLDFDTDEVQQFLNKAKPTNDKLKDTFVASDEDFIRVLEDLINLLSDKGIIRFTELPIEVQRKLLKRQSIRSNADKINLFDEEQLSKLNKE</sequence>
<gene>
    <name evidence="1" type="ORF">THMIRHAM_14860</name>
</gene>
<reference evidence="1" key="1">
    <citation type="journal article" date="2022" name="Arch. Microbiol.">
        <title>Thiomicrorhabdus immobilis sp. nov., a mesophilic sulfur-oxidizing bacterium isolated from sediment of a brackish lake in northern Japan.</title>
        <authorList>
            <person name="Kojima H."/>
            <person name="Mochizuki J."/>
            <person name="Kanda M."/>
            <person name="Watanabe T."/>
            <person name="Fukui M."/>
        </authorList>
    </citation>
    <scope>NUCLEOTIDE SEQUENCE</scope>
    <source>
        <strain evidence="1">Am19</strain>
    </source>
</reference>